<gene>
    <name evidence="6" type="ORF">SPAPADRAFT_63439</name>
</gene>
<accession>G3AUP3</accession>
<keyword evidence="4" id="KW-0472">Membrane</keyword>
<evidence type="ECO:0000313" key="7">
    <source>
        <dbReference type="Proteomes" id="UP000000709"/>
    </source>
</evidence>
<keyword evidence="7" id="KW-1185">Reference proteome</keyword>
<dbReference type="OMA" id="TDANEPR"/>
<dbReference type="STRING" id="619300.G3AUP3"/>
<protein>
    <recommendedName>
        <fullName evidence="5">LicD/FKTN/FKRP nucleotidyltransferase domain-containing protein</fullName>
    </recommendedName>
</protein>
<dbReference type="RefSeq" id="XP_007377570.1">
    <property type="nucleotide sequence ID" value="XM_007377508.1"/>
</dbReference>
<reference evidence="6 7" key="1">
    <citation type="journal article" date="2011" name="Proc. Natl. Acad. Sci. U.S.A.">
        <title>Comparative genomics of xylose-fermenting fungi for enhanced biofuel production.</title>
        <authorList>
            <person name="Wohlbach D.J."/>
            <person name="Kuo A."/>
            <person name="Sato T.K."/>
            <person name="Potts K.M."/>
            <person name="Salamov A.A."/>
            <person name="LaButti K.M."/>
            <person name="Sun H."/>
            <person name="Clum A."/>
            <person name="Pangilinan J.L."/>
            <person name="Lindquist E.A."/>
            <person name="Lucas S."/>
            <person name="Lapidus A."/>
            <person name="Jin M."/>
            <person name="Gunawan C."/>
            <person name="Balan V."/>
            <person name="Dale B.E."/>
            <person name="Jeffries T.W."/>
            <person name="Zinkel R."/>
            <person name="Barry K.W."/>
            <person name="Grigoriev I.V."/>
            <person name="Gasch A.P."/>
        </authorList>
    </citation>
    <scope>NUCLEOTIDE SEQUENCE [LARGE SCALE GENOMIC DNA]</scope>
    <source>
        <strain evidence="7">NRRL Y-27907 / 11-Y1</strain>
    </source>
</reference>
<dbReference type="GO" id="GO:0009100">
    <property type="term" value="P:glycoprotein metabolic process"/>
    <property type="evidence" value="ECO:0007669"/>
    <property type="project" value="UniProtKB-ARBA"/>
</dbReference>
<name>G3AUP3_SPAPN</name>
<dbReference type="PANTHER" id="PTHR15407:SF28">
    <property type="entry name" value="RIBITOL-5-PHOSPHATE TRANSFERASE FKTN"/>
    <property type="match status" value="1"/>
</dbReference>
<evidence type="ECO:0000256" key="1">
    <source>
        <dbReference type="ARBA" id="ARBA00004167"/>
    </source>
</evidence>
<evidence type="ECO:0000256" key="4">
    <source>
        <dbReference type="ARBA" id="ARBA00023136"/>
    </source>
</evidence>
<evidence type="ECO:0000256" key="2">
    <source>
        <dbReference type="ARBA" id="ARBA00022692"/>
    </source>
</evidence>
<keyword evidence="2" id="KW-0812">Transmembrane</keyword>
<comment type="subcellular location">
    <subcellularLocation>
        <location evidence="1">Membrane</location>
        <topology evidence="1">Single-pass membrane protein</topology>
    </subcellularLocation>
</comment>
<dbReference type="PANTHER" id="PTHR15407">
    <property type="entry name" value="FUKUTIN-RELATED"/>
    <property type="match status" value="1"/>
</dbReference>
<evidence type="ECO:0000256" key="3">
    <source>
        <dbReference type="ARBA" id="ARBA00022989"/>
    </source>
</evidence>
<dbReference type="GeneID" id="18874749"/>
<proteinExistence type="predicted"/>
<dbReference type="eggNOG" id="ENOG502QREF">
    <property type="taxonomic scope" value="Eukaryota"/>
</dbReference>
<feature type="domain" description="LicD/FKTN/FKRP nucleotidyltransferase" evidence="5">
    <location>
        <begin position="127"/>
        <end position="234"/>
    </location>
</feature>
<dbReference type="AlphaFoldDB" id="G3AUP3"/>
<evidence type="ECO:0000259" key="5">
    <source>
        <dbReference type="Pfam" id="PF04991"/>
    </source>
</evidence>
<dbReference type="HOGENOM" id="CLU_689089_0_0_1"/>
<dbReference type="EMBL" id="GL996505">
    <property type="protein sequence ID" value="EGW30599.1"/>
    <property type="molecule type" value="Genomic_DNA"/>
</dbReference>
<organism evidence="7">
    <name type="scientific">Spathaspora passalidarum (strain NRRL Y-27907 / 11-Y1)</name>
    <dbReference type="NCBI Taxonomy" id="619300"/>
    <lineage>
        <taxon>Eukaryota</taxon>
        <taxon>Fungi</taxon>
        <taxon>Dikarya</taxon>
        <taxon>Ascomycota</taxon>
        <taxon>Saccharomycotina</taxon>
        <taxon>Pichiomycetes</taxon>
        <taxon>Debaryomycetaceae</taxon>
        <taxon>Spathaspora</taxon>
    </lineage>
</organism>
<dbReference type="InterPro" id="IPR007074">
    <property type="entry name" value="LicD/FKTN/FKRP_NTP_transf"/>
</dbReference>
<dbReference type="GO" id="GO:0016020">
    <property type="term" value="C:membrane"/>
    <property type="evidence" value="ECO:0007669"/>
    <property type="project" value="UniProtKB-SubCell"/>
</dbReference>
<dbReference type="Proteomes" id="UP000000709">
    <property type="component" value="Unassembled WGS sequence"/>
</dbReference>
<keyword evidence="3" id="KW-1133">Transmembrane helix</keyword>
<evidence type="ECO:0000313" key="6">
    <source>
        <dbReference type="EMBL" id="EGW30599.1"/>
    </source>
</evidence>
<dbReference type="KEGG" id="spaa:SPAPADRAFT_63439"/>
<dbReference type="OrthoDB" id="444255at2759"/>
<dbReference type="Pfam" id="PF04991">
    <property type="entry name" value="LicD"/>
    <property type="match status" value="1"/>
</dbReference>
<dbReference type="InParanoid" id="G3AUP3"/>
<sequence length="435" mass="51767">MTNQPRSRQLKLSKDMFNHPPSIDSQLQEIGRKGLSRQLTDHEQSYYNSLVECKQYTDANEPRYFRMAVIRMDDPRNRDQEWGWHYDWRFFNGALNYDRDGWTVQELGHRTNIILDRLLRNWNRFAQQKGIISWIMHGPLLSWYWDGLMFPFDVDIDIQMPMVDLIRLAREFNNTLIVEDPQEGYGKYLIDVNPYMHNRGISEGSNHIDARFIDVDSGIYIDITALSKSNAQPPPDYDEDKLVDLHHKKGDKYNDRRKHFYTFEELSPLRYSMLQGVPVFIPSVITPRLMFEYQEGLNWFEFNGWYFVTKLNLWVHENTVAAIYDSRDIADENGGIDKSKLLDKVKNMSDKEVYQLLESNDDLLVEYYLTKSLTDLHEQESKFLFDETGRDISRKMSESTFQQYSELTKQFKLNKPLRKALYDYESIERVKYHKG</sequence>
<dbReference type="InterPro" id="IPR009644">
    <property type="entry name" value="FKTN/MNN4/W02B3.4-1"/>
</dbReference>